<feature type="domain" description="Transcription regulator PadR N-terminal" evidence="1">
    <location>
        <begin position="25"/>
        <end position="92"/>
    </location>
</feature>
<reference evidence="2" key="1">
    <citation type="submission" date="2023-06" db="EMBL/GenBank/DDBJ databases">
        <title>SYSU T00b26.</title>
        <authorList>
            <person name="Gao L."/>
            <person name="Fang B.-Z."/>
            <person name="Li W.-J."/>
        </authorList>
    </citation>
    <scope>NUCLEOTIDE SEQUENCE</scope>
    <source>
        <strain evidence="2">SYSU T00b26</strain>
    </source>
</reference>
<proteinExistence type="predicted"/>
<dbReference type="Proteomes" id="UP001172738">
    <property type="component" value="Unassembled WGS sequence"/>
</dbReference>
<organism evidence="2 3">
    <name type="scientific">Demequina zhanjiangensis</name>
    <dbReference type="NCBI Taxonomy" id="3051659"/>
    <lineage>
        <taxon>Bacteria</taxon>
        <taxon>Bacillati</taxon>
        <taxon>Actinomycetota</taxon>
        <taxon>Actinomycetes</taxon>
        <taxon>Micrococcales</taxon>
        <taxon>Demequinaceae</taxon>
        <taxon>Demequina</taxon>
    </lineage>
</organism>
<comment type="caution">
    <text evidence="2">The sequence shown here is derived from an EMBL/GenBank/DDBJ whole genome shotgun (WGS) entry which is preliminary data.</text>
</comment>
<dbReference type="InterPro" id="IPR011991">
    <property type="entry name" value="ArsR-like_HTH"/>
</dbReference>
<dbReference type="SUPFAM" id="SSF46785">
    <property type="entry name" value="Winged helix' DNA-binding domain"/>
    <property type="match status" value="1"/>
</dbReference>
<dbReference type="Gene3D" id="1.10.10.10">
    <property type="entry name" value="Winged helix-like DNA-binding domain superfamily/Winged helix DNA-binding domain"/>
    <property type="match status" value="1"/>
</dbReference>
<name>A0ABT8FYT4_9MICO</name>
<evidence type="ECO:0000259" key="1">
    <source>
        <dbReference type="Pfam" id="PF03551"/>
    </source>
</evidence>
<sequence length="160" mass="17499">MNQFKSEFDKRVGTRVGRGDVRAAVLTLLAEQPMHGYQIIREIESRTDGRWKPSPGSVYPTLQMLADEGLVTVETKQDRKIYALTEEGREVAADVADDVPWESSGSWSEGLHLGSVPKAAVELAQAATQAARVGSEAQQEAVADALNEARRTIYSILAKE</sequence>
<dbReference type="InterPro" id="IPR036390">
    <property type="entry name" value="WH_DNA-bd_sf"/>
</dbReference>
<gene>
    <name evidence="2" type="ORF">QQX04_03530</name>
</gene>
<evidence type="ECO:0000313" key="2">
    <source>
        <dbReference type="EMBL" id="MDN4472063.1"/>
    </source>
</evidence>
<dbReference type="PANTHER" id="PTHR43252:SF2">
    <property type="entry name" value="TRANSCRIPTION REGULATOR, PADR-LIKE FAMILY"/>
    <property type="match status" value="1"/>
</dbReference>
<evidence type="ECO:0000313" key="3">
    <source>
        <dbReference type="Proteomes" id="UP001172738"/>
    </source>
</evidence>
<dbReference type="EMBL" id="JAUHPV010000002">
    <property type="protein sequence ID" value="MDN4472063.1"/>
    <property type="molecule type" value="Genomic_DNA"/>
</dbReference>
<dbReference type="Pfam" id="PF03551">
    <property type="entry name" value="PadR"/>
    <property type="match status" value="1"/>
</dbReference>
<dbReference type="InterPro" id="IPR005149">
    <property type="entry name" value="Tscrpt_reg_PadR_N"/>
</dbReference>
<dbReference type="PANTHER" id="PTHR43252">
    <property type="entry name" value="TRANSCRIPTIONAL REGULATOR YQJI"/>
    <property type="match status" value="1"/>
</dbReference>
<dbReference type="InterPro" id="IPR036388">
    <property type="entry name" value="WH-like_DNA-bd_sf"/>
</dbReference>
<protein>
    <submittedName>
        <fullName evidence="2">PadR family transcriptional regulator</fullName>
    </submittedName>
</protein>
<keyword evidence="3" id="KW-1185">Reference proteome</keyword>
<accession>A0ABT8FYT4</accession>
<dbReference type="CDD" id="cd00090">
    <property type="entry name" value="HTH_ARSR"/>
    <property type="match status" value="1"/>
</dbReference>